<proteinExistence type="predicted"/>
<evidence type="ECO:0000313" key="2">
    <source>
        <dbReference type="EMBL" id="GAA2457991.1"/>
    </source>
</evidence>
<accession>A0ABN3KIS2</accession>
<feature type="region of interest" description="Disordered" evidence="1">
    <location>
        <begin position="54"/>
        <end position="100"/>
    </location>
</feature>
<dbReference type="Proteomes" id="UP001500460">
    <property type="component" value="Unassembled WGS sequence"/>
</dbReference>
<evidence type="ECO:0000256" key="1">
    <source>
        <dbReference type="SAM" id="MobiDB-lite"/>
    </source>
</evidence>
<comment type="caution">
    <text evidence="2">The sequence shown here is derived from an EMBL/GenBank/DDBJ whole genome shotgun (WGS) entry which is preliminary data.</text>
</comment>
<gene>
    <name evidence="2" type="ORF">GCM10010421_59270</name>
</gene>
<reference evidence="2 3" key="1">
    <citation type="journal article" date="2019" name="Int. J. Syst. Evol. Microbiol.">
        <title>The Global Catalogue of Microorganisms (GCM) 10K type strain sequencing project: providing services to taxonomists for standard genome sequencing and annotation.</title>
        <authorList>
            <consortium name="The Broad Institute Genomics Platform"/>
            <consortium name="The Broad Institute Genome Sequencing Center for Infectious Disease"/>
            <person name="Wu L."/>
            <person name="Ma J."/>
        </authorList>
    </citation>
    <scope>NUCLEOTIDE SEQUENCE [LARGE SCALE GENOMIC DNA]</scope>
    <source>
        <strain evidence="2 3">JCM 6922</strain>
    </source>
</reference>
<evidence type="ECO:0000313" key="3">
    <source>
        <dbReference type="Proteomes" id="UP001500460"/>
    </source>
</evidence>
<feature type="compositionally biased region" description="Gly residues" evidence="1">
    <location>
        <begin position="89"/>
        <end position="100"/>
    </location>
</feature>
<sequence length="100" mass="10264">MSKEKPSRSTRRTAPPYVCVRSYTATRWPATASRAAAAIAPIPAPITAIRAMPGTLSATTGPPVRGPVRGRRFADRRGSTDADVVAPGGRAGPLGAGAQP</sequence>
<organism evidence="2 3">
    <name type="scientific">Streptomyces glaucus</name>
    <dbReference type="NCBI Taxonomy" id="284029"/>
    <lineage>
        <taxon>Bacteria</taxon>
        <taxon>Bacillati</taxon>
        <taxon>Actinomycetota</taxon>
        <taxon>Actinomycetes</taxon>
        <taxon>Kitasatosporales</taxon>
        <taxon>Streptomycetaceae</taxon>
        <taxon>Streptomyces</taxon>
    </lineage>
</organism>
<name>A0ABN3KIS2_9ACTN</name>
<protein>
    <recommendedName>
        <fullName evidence="4">Secreted protein</fullName>
    </recommendedName>
</protein>
<evidence type="ECO:0008006" key="4">
    <source>
        <dbReference type="Google" id="ProtNLM"/>
    </source>
</evidence>
<keyword evidence="3" id="KW-1185">Reference proteome</keyword>
<dbReference type="EMBL" id="BAAATK010000063">
    <property type="protein sequence ID" value="GAA2457991.1"/>
    <property type="molecule type" value="Genomic_DNA"/>
</dbReference>